<name>A0A2Z7CHU4_9LAMI</name>
<evidence type="ECO:0000313" key="1">
    <source>
        <dbReference type="EMBL" id="KZV44336.1"/>
    </source>
</evidence>
<dbReference type="EMBL" id="KQ997052">
    <property type="protein sequence ID" value="KZV44336.1"/>
    <property type="molecule type" value="Genomic_DNA"/>
</dbReference>
<accession>A0A2Z7CHU4</accession>
<protein>
    <submittedName>
        <fullName evidence="1">Receptor-like protein kinase 5</fullName>
    </submittedName>
</protein>
<dbReference type="AlphaFoldDB" id="A0A2Z7CHU4"/>
<sequence>MRESTRRGHALVNIAGLTGVVSIIQIRVCMSRCERWGYASDVRQCVVVLISTLVFSVSVENSDLS</sequence>
<dbReference type="Proteomes" id="UP000250235">
    <property type="component" value="Unassembled WGS sequence"/>
</dbReference>
<organism evidence="1 2">
    <name type="scientific">Dorcoceras hygrometricum</name>
    <dbReference type="NCBI Taxonomy" id="472368"/>
    <lineage>
        <taxon>Eukaryota</taxon>
        <taxon>Viridiplantae</taxon>
        <taxon>Streptophyta</taxon>
        <taxon>Embryophyta</taxon>
        <taxon>Tracheophyta</taxon>
        <taxon>Spermatophyta</taxon>
        <taxon>Magnoliopsida</taxon>
        <taxon>eudicotyledons</taxon>
        <taxon>Gunneridae</taxon>
        <taxon>Pentapetalae</taxon>
        <taxon>asterids</taxon>
        <taxon>lamiids</taxon>
        <taxon>Lamiales</taxon>
        <taxon>Gesneriaceae</taxon>
        <taxon>Didymocarpoideae</taxon>
        <taxon>Trichosporeae</taxon>
        <taxon>Loxocarpinae</taxon>
        <taxon>Dorcoceras</taxon>
    </lineage>
</organism>
<proteinExistence type="predicted"/>
<keyword evidence="1" id="KW-0418">Kinase</keyword>
<evidence type="ECO:0000313" key="2">
    <source>
        <dbReference type="Proteomes" id="UP000250235"/>
    </source>
</evidence>
<keyword evidence="1" id="KW-0808">Transferase</keyword>
<keyword evidence="1" id="KW-0675">Receptor</keyword>
<reference evidence="1 2" key="1">
    <citation type="journal article" date="2015" name="Proc. Natl. Acad. Sci. U.S.A.">
        <title>The resurrection genome of Boea hygrometrica: A blueprint for survival of dehydration.</title>
        <authorList>
            <person name="Xiao L."/>
            <person name="Yang G."/>
            <person name="Zhang L."/>
            <person name="Yang X."/>
            <person name="Zhao S."/>
            <person name="Ji Z."/>
            <person name="Zhou Q."/>
            <person name="Hu M."/>
            <person name="Wang Y."/>
            <person name="Chen M."/>
            <person name="Xu Y."/>
            <person name="Jin H."/>
            <person name="Xiao X."/>
            <person name="Hu G."/>
            <person name="Bao F."/>
            <person name="Hu Y."/>
            <person name="Wan P."/>
            <person name="Li L."/>
            <person name="Deng X."/>
            <person name="Kuang T."/>
            <person name="Xiang C."/>
            <person name="Zhu J.K."/>
            <person name="Oliver M.J."/>
            <person name="He Y."/>
        </authorList>
    </citation>
    <scope>NUCLEOTIDE SEQUENCE [LARGE SCALE GENOMIC DNA]</scope>
    <source>
        <strain evidence="2">cv. XS01</strain>
    </source>
</reference>
<keyword evidence="2" id="KW-1185">Reference proteome</keyword>
<dbReference type="GO" id="GO:0016301">
    <property type="term" value="F:kinase activity"/>
    <property type="evidence" value="ECO:0007669"/>
    <property type="project" value="UniProtKB-KW"/>
</dbReference>
<gene>
    <name evidence="1" type="ORF">F511_42157</name>
</gene>